<name>G9XGS6_DESHA</name>
<evidence type="ECO:0000313" key="6">
    <source>
        <dbReference type="Proteomes" id="UP000004416"/>
    </source>
</evidence>
<dbReference type="PATRIC" id="fig|537010.4.peg.133"/>
<dbReference type="SMART" id="SM00893">
    <property type="entry name" value="ETF"/>
    <property type="match status" value="1"/>
</dbReference>
<proteinExistence type="inferred from homology"/>
<dbReference type="Pfam" id="PF01012">
    <property type="entry name" value="ETF"/>
    <property type="match status" value="1"/>
</dbReference>
<feature type="domain" description="Electron transfer flavoprotein alpha/beta-subunit N-terminal" evidence="4">
    <location>
        <begin position="24"/>
        <end position="213"/>
    </location>
</feature>
<dbReference type="InterPro" id="IPR033948">
    <property type="entry name" value="ETF_beta_N"/>
</dbReference>
<comment type="similarity">
    <text evidence="1">Belongs to the ETF beta-subunit/FixA family.</text>
</comment>
<evidence type="ECO:0000259" key="4">
    <source>
        <dbReference type="SMART" id="SM00893"/>
    </source>
</evidence>
<evidence type="ECO:0000256" key="1">
    <source>
        <dbReference type="ARBA" id="ARBA00007557"/>
    </source>
</evidence>
<organism evidence="5 6">
    <name type="scientific">Desulfitobacterium hafniense DP7</name>
    <dbReference type="NCBI Taxonomy" id="537010"/>
    <lineage>
        <taxon>Bacteria</taxon>
        <taxon>Bacillati</taxon>
        <taxon>Bacillota</taxon>
        <taxon>Clostridia</taxon>
        <taxon>Eubacteriales</taxon>
        <taxon>Desulfitobacteriaceae</taxon>
        <taxon>Desulfitobacterium</taxon>
    </lineage>
</organism>
<sequence>MTMANIIVCYKWVIDEADIRFSSDSSIDTSKAQGKISEYDRNAIEAGVQLGQSGNEVIALTFGGPDAKKSIKEALSRGPAKAVFVNDESAENADGFVTAEVLAAAIKKLGNYQAIICSEGASDTYARQIGPRLAALLDIPVLTSVSEVSIEESQIKAKRKIEEGLQTVTAQAPAVICVLPEINKPPIPSLKAVLAASKKSVEEWGIKDLELSDSASEPRIRVKSRREYTMERRNILIAEGAAQEKINMLVESLKKEGII</sequence>
<dbReference type="InterPro" id="IPR014730">
    <property type="entry name" value="ETF_a/b_N"/>
</dbReference>
<dbReference type="InterPro" id="IPR012255">
    <property type="entry name" value="ETF_b"/>
</dbReference>
<dbReference type="Gene3D" id="3.40.50.620">
    <property type="entry name" value="HUPs"/>
    <property type="match status" value="1"/>
</dbReference>
<dbReference type="Proteomes" id="UP000004416">
    <property type="component" value="Unassembled WGS sequence"/>
</dbReference>
<dbReference type="SUPFAM" id="SSF52402">
    <property type="entry name" value="Adenine nucleotide alpha hydrolases-like"/>
    <property type="match status" value="1"/>
</dbReference>
<dbReference type="GO" id="GO:0009055">
    <property type="term" value="F:electron transfer activity"/>
    <property type="evidence" value="ECO:0007669"/>
    <property type="project" value="InterPro"/>
</dbReference>
<accession>G9XGS6</accession>
<dbReference type="CDD" id="cd01714">
    <property type="entry name" value="ETF_beta"/>
    <property type="match status" value="1"/>
</dbReference>
<dbReference type="HOGENOM" id="CLU_060196_2_2_9"/>
<evidence type="ECO:0000256" key="2">
    <source>
        <dbReference type="ARBA" id="ARBA00042002"/>
    </source>
</evidence>
<reference evidence="5 6" key="1">
    <citation type="submission" date="2011-08" db="EMBL/GenBank/DDBJ databases">
        <authorList>
            <person name="Weinstock G."/>
            <person name="Sodergren E."/>
            <person name="Clifton S."/>
            <person name="Fulton L."/>
            <person name="Fulton B."/>
            <person name="Courtney L."/>
            <person name="Fronick C."/>
            <person name="Harrison M."/>
            <person name="Strong C."/>
            <person name="Farmer C."/>
            <person name="Delahaunty K."/>
            <person name="Markovic C."/>
            <person name="Hall O."/>
            <person name="Minx P."/>
            <person name="Tomlinson C."/>
            <person name="Mitreva M."/>
            <person name="Hou S."/>
            <person name="Chen J."/>
            <person name="Wollam A."/>
            <person name="Pepin K.H."/>
            <person name="Johnson M."/>
            <person name="Bhonagiri V."/>
            <person name="Zhang X."/>
            <person name="Suruliraj S."/>
            <person name="Warren W."/>
            <person name="Chinwalla A."/>
            <person name="Mardis E.R."/>
            <person name="Wilson R.K."/>
        </authorList>
    </citation>
    <scope>NUCLEOTIDE SEQUENCE [LARGE SCALE GENOMIC DNA]</scope>
    <source>
        <strain evidence="5 6">DP7</strain>
    </source>
</reference>
<dbReference type="InterPro" id="IPR000049">
    <property type="entry name" value="ET-Flavoprotein_bsu_CS"/>
</dbReference>
<dbReference type="EMBL" id="AFZX01000005">
    <property type="protein sequence ID" value="EHL09111.1"/>
    <property type="molecule type" value="Genomic_DNA"/>
</dbReference>
<gene>
    <name evidence="5" type="ORF">HMPREF0322_00142</name>
</gene>
<comment type="caution">
    <text evidence="5">The sequence shown here is derived from an EMBL/GenBank/DDBJ whole genome shotgun (WGS) entry which is preliminary data.</text>
</comment>
<dbReference type="AlphaFoldDB" id="G9XGS6"/>
<evidence type="ECO:0000313" key="5">
    <source>
        <dbReference type="EMBL" id="EHL09111.1"/>
    </source>
</evidence>
<evidence type="ECO:0000256" key="3">
    <source>
        <dbReference type="ARBA" id="ARBA00049933"/>
    </source>
</evidence>
<dbReference type="PANTHER" id="PTHR21294">
    <property type="entry name" value="ELECTRON TRANSFER FLAVOPROTEIN BETA-SUBUNIT"/>
    <property type="match status" value="1"/>
</dbReference>
<dbReference type="PIRSF" id="PIRSF000090">
    <property type="entry name" value="Beta-ETF"/>
    <property type="match status" value="1"/>
</dbReference>
<comment type="cofactor">
    <cofactor evidence="3">
        <name>AMP</name>
        <dbReference type="ChEBI" id="CHEBI:456215"/>
    </cofactor>
</comment>
<dbReference type="PANTHER" id="PTHR21294:SF17">
    <property type="entry name" value="PROTEIN FIXA"/>
    <property type="match status" value="1"/>
</dbReference>
<dbReference type="InterPro" id="IPR014729">
    <property type="entry name" value="Rossmann-like_a/b/a_fold"/>
</dbReference>
<protein>
    <recommendedName>
        <fullName evidence="2">Electron transfer flavoprotein small subunit</fullName>
    </recommendedName>
</protein>
<dbReference type="PROSITE" id="PS01065">
    <property type="entry name" value="ETF_BETA"/>
    <property type="match status" value="1"/>
</dbReference>